<dbReference type="GO" id="GO:0003824">
    <property type="term" value="F:catalytic activity"/>
    <property type="evidence" value="ECO:0007669"/>
    <property type="project" value="InterPro"/>
</dbReference>
<dbReference type="SUPFAM" id="SSF55103">
    <property type="entry name" value="FAD-linked oxidases, C-terminal domain"/>
    <property type="match status" value="1"/>
</dbReference>
<dbReference type="PANTHER" id="PTHR11748:SF103">
    <property type="entry name" value="GLYCOLATE OXIDASE SUBUNIT GLCE"/>
    <property type="match status" value="1"/>
</dbReference>
<keyword evidence="2" id="KW-0274">FAD</keyword>
<dbReference type="Proteomes" id="UP000199531">
    <property type="component" value="Unassembled WGS sequence"/>
</dbReference>
<evidence type="ECO:0000313" key="4">
    <source>
        <dbReference type="EMBL" id="SEN95097.1"/>
    </source>
</evidence>
<dbReference type="InterPro" id="IPR016166">
    <property type="entry name" value="FAD-bd_PCMH"/>
</dbReference>
<sequence length="379" mass="39773">MAHLPDPSLNALRDSILAAVADRSRLRIRGGGSKNGLCTATADAAVLDTRACCGILSHEPGELVLTARAGTPLAEVEAALAELGQALAFEPPRLSAEGSTSGTLGGAVASGLSGPARASAGALRDFVLGVQALNGKGEPLTFGGQVMKNVAGYDISRLLAGSWGNLAVLTEISLKVLPVAPAEATLQFALPQQAALDLLHNWGAQPLPLHASRWQQHAEGPLLHLRLRGARAAVDAAVQMMTSNHAATLPDQAEAVAGWTACRDQRLDFFTRTPASGHGLWRLSVPQVTPAFDLPWPTLVEWHGGQRWLWAPCDAATAASMHALAASVGGHAMLWQLPAQEAAQDCTRHAPLPDVLQRIHHQLKQAFDPHGVFAGGQPF</sequence>
<protein>
    <submittedName>
        <fullName evidence="4">Glycolate oxidase FAD binding subunit</fullName>
    </submittedName>
</protein>
<organism evidence="4 5">
    <name type="scientific">Brachymonas denitrificans DSM 15123</name>
    <dbReference type="NCBI Taxonomy" id="1121117"/>
    <lineage>
        <taxon>Bacteria</taxon>
        <taxon>Pseudomonadati</taxon>
        <taxon>Pseudomonadota</taxon>
        <taxon>Betaproteobacteria</taxon>
        <taxon>Burkholderiales</taxon>
        <taxon>Comamonadaceae</taxon>
        <taxon>Brachymonas</taxon>
    </lineage>
</organism>
<dbReference type="RefSeq" id="WP_091818299.1">
    <property type="nucleotide sequence ID" value="NZ_FOCW01000012.1"/>
</dbReference>
<evidence type="ECO:0000259" key="3">
    <source>
        <dbReference type="PROSITE" id="PS51387"/>
    </source>
</evidence>
<dbReference type="GO" id="GO:0071949">
    <property type="term" value="F:FAD binding"/>
    <property type="evidence" value="ECO:0007669"/>
    <property type="project" value="InterPro"/>
</dbReference>
<proteinExistence type="predicted"/>
<dbReference type="OrthoDB" id="9811557at2"/>
<accession>A0A1H8KQE0</accession>
<dbReference type="NCBIfam" id="NF008439">
    <property type="entry name" value="PRK11282.1"/>
    <property type="match status" value="1"/>
</dbReference>
<dbReference type="Pfam" id="PF01565">
    <property type="entry name" value="FAD_binding_4"/>
    <property type="match status" value="1"/>
</dbReference>
<name>A0A1H8KQE0_9BURK</name>
<dbReference type="EMBL" id="FOCW01000012">
    <property type="protein sequence ID" value="SEN95097.1"/>
    <property type="molecule type" value="Genomic_DNA"/>
</dbReference>
<evidence type="ECO:0000256" key="1">
    <source>
        <dbReference type="ARBA" id="ARBA00022630"/>
    </source>
</evidence>
<keyword evidence="1" id="KW-0285">Flavoprotein</keyword>
<dbReference type="SUPFAM" id="SSF56176">
    <property type="entry name" value="FAD-binding/transporter-associated domain-like"/>
    <property type="match status" value="1"/>
</dbReference>
<feature type="domain" description="FAD-binding PCMH-type" evidence="3">
    <location>
        <begin position="1"/>
        <end position="179"/>
    </location>
</feature>
<evidence type="ECO:0000256" key="2">
    <source>
        <dbReference type="ARBA" id="ARBA00022827"/>
    </source>
</evidence>
<dbReference type="STRING" id="1121117.SAMN02745977_02423"/>
<dbReference type="InterPro" id="IPR016164">
    <property type="entry name" value="FAD-linked_Oxase-like_C"/>
</dbReference>
<dbReference type="Gene3D" id="3.30.465.10">
    <property type="match status" value="1"/>
</dbReference>
<reference evidence="4 5" key="1">
    <citation type="submission" date="2016-10" db="EMBL/GenBank/DDBJ databases">
        <authorList>
            <person name="de Groot N.N."/>
        </authorList>
    </citation>
    <scope>NUCLEOTIDE SEQUENCE [LARGE SCALE GENOMIC DNA]</scope>
    <source>
        <strain evidence="4 5">DSM 15123</strain>
    </source>
</reference>
<keyword evidence="5" id="KW-1185">Reference proteome</keyword>
<dbReference type="InterPro" id="IPR006094">
    <property type="entry name" value="Oxid_FAD_bind_N"/>
</dbReference>
<dbReference type="PROSITE" id="PS51387">
    <property type="entry name" value="FAD_PCMH"/>
    <property type="match status" value="1"/>
</dbReference>
<dbReference type="AlphaFoldDB" id="A0A1H8KQE0"/>
<evidence type="ECO:0000313" key="5">
    <source>
        <dbReference type="Proteomes" id="UP000199531"/>
    </source>
</evidence>
<dbReference type="InterPro" id="IPR036318">
    <property type="entry name" value="FAD-bd_PCMH-like_sf"/>
</dbReference>
<dbReference type="PANTHER" id="PTHR11748">
    <property type="entry name" value="D-LACTATE DEHYDROGENASE"/>
    <property type="match status" value="1"/>
</dbReference>
<dbReference type="InterPro" id="IPR016169">
    <property type="entry name" value="FAD-bd_PCMH_sub2"/>
</dbReference>
<gene>
    <name evidence="4" type="ORF">SAMN02745977_02423</name>
</gene>